<dbReference type="AlphaFoldDB" id="E6QWR2"/>
<protein>
    <recommendedName>
        <fullName evidence="1">Metallo-beta-lactamase domain-containing protein</fullName>
    </recommendedName>
</protein>
<accession>E6QWR2</accession>
<name>E6QWR2_9ZZZZ</name>
<dbReference type="Pfam" id="PF00753">
    <property type="entry name" value="Lactamase_B"/>
    <property type="match status" value="1"/>
</dbReference>
<dbReference type="InterPro" id="IPR052159">
    <property type="entry name" value="Competence_DNA_uptake"/>
</dbReference>
<dbReference type="InterPro" id="IPR001279">
    <property type="entry name" value="Metallo-B-lactamas"/>
</dbReference>
<evidence type="ECO:0000313" key="2">
    <source>
        <dbReference type="EMBL" id="CBI11686.1"/>
    </source>
</evidence>
<evidence type="ECO:0000259" key="1">
    <source>
        <dbReference type="Pfam" id="PF00753"/>
    </source>
</evidence>
<dbReference type="EMBL" id="CABR01000158">
    <property type="protein sequence ID" value="CBI11686.1"/>
    <property type="molecule type" value="Genomic_DNA"/>
</dbReference>
<dbReference type="InterPro" id="IPR036866">
    <property type="entry name" value="RibonucZ/Hydroxyglut_hydro"/>
</dbReference>
<comment type="caution">
    <text evidence="2">The sequence shown here is derived from an EMBL/GenBank/DDBJ whole genome shotgun (WGS) entry which is preliminary data.</text>
</comment>
<dbReference type="PANTHER" id="PTHR30619:SF1">
    <property type="entry name" value="RECOMBINATION PROTEIN 2"/>
    <property type="match status" value="1"/>
</dbReference>
<gene>
    <name evidence="2" type="ORF">CARN7_2525</name>
</gene>
<feature type="domain" description="Metallo-beta-lactamase" evidence="1">
    <location>
        <begin position="31"/>
        <end position="96"/>
    </location>
</feature>
<proteinExistence type="predicted"/>
<organism evidence="2">
    <name type="scientific">mine drainage metagenome</name>
    <dbReference type="NCBI Taxonomy" id="410659"/>
    <lineage>
        <taxon>unclassified sequences</taxon>
        <taxon>metagenomes</taxon>
        <taxon>ecological metagenomes</taxon>
    </lineage>
</organism>
<reference evidence="2" key="1">
    <citation type="submission" date="2009-10" db="EMBL/GenBank/DDBJ databases">
        <title>Diversity of trophic interactions inside an arsenic-rich microbial ecosystem.</title>
        <authorList>
            <person name="Bertin P.N."/>
            <person name="Heinrich-Salmeron A."/>
            <person name="Pelletier E."/>
            <person name="Goulhen-Chollet F."/>
            <person name="Arsene-Ploetze F."/>
            <person name="Gallien S."/>
            <person name="Calteau A."/>
            <person name="Vallenet D."/>
            <person name="Casiot C."/>
            <person name="Chane-Woon-Ming B."/>
            <person name="Giloteaux L."/>
            <person name="Barakat M."/>
            <person name="Bonnefoy V."/>
            <person name="Bruneel O."/>
            <person name="Chandler M."/>
            <person name="Cleiss J."/>
            <person name="Duran R."/>
            <person name="Elbaz-Poulichet F."/>
            <person name="Fonknechten N."/>
            <person name="Lauga B."/>
            <person name="Mornico D."/>
            <person name="Ortet P."/>
            <person name="Schaeffer C."/>
            <person name="Siguier P."/>
            <person name="Alexander Thil Smith A."/>
            <person name="Van Dorsselaer A."/>
            <person name="Weissenbach J."/>
            <person name="Medigue C."/>
            <person name="Le Paslier D."/>
        </authorList>
    </citation>
    <scope>NUCLEOTIDE SEQUENCE</scope>
</reference>
<dbReference type="PANTHER" id="PTHR30619">
    <property type="entry name" value="DNA INTERNALIZATION/COMPETENCE PROTEIN COMEC/REC2"/>
    <property type="match status" value="1"/>
</dbReference>
<dbReference type="Gene3D" id="3.60.15.10">
    <property type="entry name" value="Ribonuclease Z/Hydroxyacylglutathione hydrolase-like"/>
    <property type="match status" value="1"/>
</dbReference>
<sequence>MDYEVEFHPVGDATRAGDAISVRYGQNGLYEVIVIDGGTSDSGKTLVEHIKTYYGPNTVLKHVISTHPDNDHASGLREVLSAFRTENLWLHGIWHHVAEMRHLFADKQLAEQAIADNIRDAYPIVEELIALANQRGTLVYEPFAGSTIGPFTVLSPTSHAYTRLVPQFRRTPEADVDALKSEQFWLGDIRQPGLLSRLFEKALTYIDESWNIELLREGAVTAAENETSTVLYGRFGDQSILLTGDAGVNGLTWACERAERNGINLSALNLVQVPHHGSRSNVTPSVLDRLLGPTRTTDAPARVAVVSVPKDDEKHPRKIVMNAFRRRGAPVYRTQGNYIRHHSGTMPHRPNEVAVVPFDWFDRVEDYD</sequence>
<dbReference type="SUPFAM" id="SSF56281">
    <property type="entry name" value="Metallo-hydrolase/oxidoreductase"/>
    <property type="match status" value="1"/>
</dbReference>